<name>A0A091C335_9ENTE</name>
<dbReference type="InterPro" id="IPR050313">
    <property type="entry name" value="Carb_Metab_HTH_regulators"/>
</dbReference>
<evidence type="ECO:0000256" key="2">
    <source>
        <dbReference type="ARBA" id="ARBA00023125"/>
    </source>
</evidence>
<keyword evidence="3" id="KW-0804">Transcription</keyword>
<dbReference type="Pfam" id="PF08220">
    <property type="entry name" value="HTH_DeoR"/>
    <property type="match status" value="1"/>
</dbReference>
<feature type="domain" description="HTH deoR-type" evidence="4">
    <location>
        <begin position="5"/>
        <end position="60"/>
    </location>
</feature>
<dbReference type="GO" id="GO:0003700">
    <property type="term" value="F:DNA-binding transcription factor activity"/>
    <property type="evidence" value="ECO:0007669"/>
    <property type="project" value="InterPro"/>
</dbReference>
<dbReference type="InterPro" id="IPR036388">
    <property type="entry name" value="WH-like_DNA-bd_sf"/>
</dbReference>
<sequence length="252" mass="28131">MEMLTEKRHQFILDLLTENDIVTINELLKPLNASESTVRRDLKNLEEQGLLARVHGGAKKMPHLSFEATMAEKEEKFHQQKVQIAKFCAGLLDTEDVIYLDAGSTTIEMIQFIPNDLSIKVVTNSVKHAALLIDRQIETIILGGNIKLSTNATLGATAMQQLSDFRFSKSFLGMNGAELEAGFTTPDPEEAAVKRQALQQSQQAYVLLDHSKLQQVTFVQVAPLKSATIVTNSCPQKFREDFQDQTTLKEVN</sequence>
<dbReference type="InterPro" id="IPR036390">
    <property type="entry name" value="WH_DNA-bd_sf"/>
</dbReference>
<reference evidence="5 6" key="1">
    <citation type="submission" date="2014-08" db="EMBL/GenBank/DDBJ databases">
        <title>Genome sequence of Tetragenococcus muriaticus.</title>
        <authorList>
            <person name="Chuea-nongthon C."/>
            <person name="Rodtong S."/>
            <person name="Yongsawatdigul J."/>
            <person name="Steele J.L."/>
            <person name="Liu X.-y."/>
            <person name="Speers J."/>
            <person name="Glasner J.D."/>
            <person name="Neeno-Eckwall E.C."/>
        </authorList>
    </citation>
    <scope>NUCLEOTIDE SEQUENCE [LARGE SCALE GENOMIC DNA]</scope>
    <source>
        <strain evidence="5 6">PMC-11-5</strain>
    </source>
</reference>
<dbReference type="SUPFAM" id="SSF46785">
    <property type="entry name" value="Winged helix' DNA-binding domain"/>
    <property type="match status" value="1"/>
</dbReference>
<evidence type="ECO:0000259" key="4">
    <source>
        <dbReference type="PROSITE" id="PS51000"/>
    </source>
</evidence>
<dbReference type="SUPFAM" id="SSF100950">
    <property type="entry name" value="NagB/RpiA/CoA transferase-like"/>
    <property type="match status" value="1"/>
</dbReference>
<dbReference type="InterPro" id="IPR001034">
    <property type="entry name" value="DeoR_HTH"/>
</dbReference>
<protein>
    <submittedName>
        <fullName evidence="5">DeoR family transcriptional repressor</fullName>
    </submittedName>
</protein>
<dbReference type="PRINTS" id="PR00037">
    <property type="entry name" value="HTHLACR"/>
</dbReference>
<dbReference type="PANTHER" id="PTHR30363:SF56">
    <property type="entry name" value="TRANSCRIPTIONAL REGULATOR, DEOR FAMILY"/>
    <property type="match status" value="1"/>
</dbReference>
<organism evidence="5 6">
    <name type="scientific">Tetragenococcus muriaticus PMC-11-5</name>
    <dbReference type="NCBI Taxonomy" id="1302649"/>
    <lineage>
        <taxon>Bacteria</taxon>
        <taxon>Bacillati</taxon>
        <taxon>Bacillota</taxon>
        <taxon>Bacilli</taxon>
        <taxon>Lactobacillales</taxon>
        <taxon>Enterococcaceae</taxon>
        <taxon>Tetragenococcus</taxon>
    </lineage>
</organism>
<dbReference type="InterPro" id="IPR037171">
    <property type="entry name" value="NagB/RpiA_transferase-like"/>
</dbReference>
<dbReference type="PROSITE" id="PS00894">
    <property type="entry name" value="HTH_DEOR_1"/>
    <property type="match status" value="1"/>
</dbReference>
<dbReference type="Proteomes" id="UP000029380">
    <property type="component" value="Unassembled WGS sequence"/>
</dbReference>
<dbReference type="AlphaFoldDB" id="A0A091C335"/>
<dbReference type="Gene3D" id="3.40.50.1360">
    <property type="match status" value="1"/>
</dbReference>
<dbReference type="PROSITE" id="PS51000">
    <property type="entry name" value="HTH_DEOR_2"/>
    <property type="match status" value="1"/>
</dbReference>
<dbReference type="InterPro" id="IPR018356">
    <property type="entry name" value="Tscrpt_reg_HTH_DeoR_CS"/>
</dbReference>
<accession>A0A091C335</accession>
<dbReference type="Pfam" id="PF00455">
    <property type="entry name" value="DeoRC"/>
    <property type="match status" value="1"/>
</dbReference>
<keyword evidence="1" id="KW-0805">Transcription regulation</keyword>
<dbReference type="EMBL" id="JPVU01000155">
    <property type="protein sequence ID" value="KFN91339.1"/>
    <property type="molecule type" value="Genomic_DNA"/>
</dbReference>
<evidence type="ECO:0000313" key="5">
    <source>
        <dbReference type="EMBL" id="KFN91339.1"/>
    </source>
</evidence>
<evidence type="ECO:0000313" key="6">
    <source>
        <dbReference type="Proteomes" id="UP000029380"/>
    </source>
</evidence>
<proteinExistence type="predicted"/>
<comment type="caution">
    <text evidence="5">The sequence shown here is derived from an EMBL/GenBank/DDBJ whole genome shotgun (WGS) entry which is preliminary data.</text>
</comment>
<dbReference type="PANTHER" id="PTHR30363">
    <property type="entry name" value="HTH-TYPE TRANSCRIPTIONAL REGULATOR SRLR-RELATED"/>
    <property type="match status" value="1"/>
</dbReference>
<evidence type="ECO:0000256" key="3">
    <source>
        <dbReference type="ARBA" id="ARBA00023163"/>
    </source>
</evidence>
<dbReference type="InterPro" id="IPR014036">
    <property type="entry name" value="DeoR-like_C"/>
</dbReference>
<dbReference type="PATRIC" id="fig|1302649.3.peg.1441"/>
<dbReference type="CDD" id="cd00090">
    <property type="entry name" value="HTH_ARSR"/>
    <property type="match status" value="1"/>
</dbReference>
<evidence type="ECO:0000256" key="1">
    <source>
        <dbReference type="ARBA" id="ARBA00023015"/>
    </source>
</evidence>
<dbReference type="GO" id="GO:0003677">
    <property type="term" value="F:DNA binding"/>
    <property type="evidence" value="ECO:0007669"/>
    <property type="project" value="UniProtKB-KW"/>
</dbReference>
<dbReference type="InterPro" id="IPR011991">
    <property type="entry name" value="ArsR-like_HTH"/>
</dbReference>
<dbReference type="SMART" id="SM01134">
    <property type="entry name" value="DeoRC"/>
    <property type="match status" value="1"/>
</dbReference>
<gene>
    <name evidence="5" type="ORF">TMUPMC115_1437</name>
</gene>
<dbReference type="Gene3D" id="1.10.10.10">
    <property type="entry name" value="Winged helix-like DNA-binding domain superfamily/Winged helix DNA-binding domain"/>
    <property type="match status" value="1"/>
</dbReference>
<dbReference type="SMART" id="SM00420">
    <property type="entry name" value="HTH_DEOR"/>
    <property type="match status" value="1"/>
</dbReference>
<keyword evidence="2" id="KW-0238">DNA-binding</keyword>